<evidence type="ECO:0000313" key="3">
    <source>
        <dbReference type="Proteomes" id="UP000585272"/>
    </source>
</evidence>
<organism evidence="2 3">
    <name type="scientific">Conexibacter arvalis</name>
    <dbReference type="NCBI Taxonomy" id="912552"/>
    <lineage>
        <taxon>Bacteria</taxon>
        <taxon>Bacillati</taxon>
        <taxon>Actinomycetota</taxon>
        <taxon>Thermoleophilia</taxon>
        <taxon>Solirubrobacterales</taxon>
        <taxon>Conexibacteraceae</taxon>
        <taxon>Conexibacter</taxon>
    </lineage>
</organism>
<keyword evidence="1" id="KW-0812">Transmembrane</keyword>
<keyword evidence="1" id="KW-0472">Membrane</keyword>
<dbReference type="PROSITE" id="PS51257">
    <property type="entry name" value="PROKAR_LIPOPROTEIN"/>
    <property type="match status" value="1"/>
</dbReference>
<evidence type="ECO:0008006" key="4">
    <source>
        <dbReference type="Google" id="ProtNLM"/>
    </source>
</evidence>
<evidence type="ECO:0000313" key="2">
    <source>
        <dbReference type="EMBL" id="MBB4663089.1"/>
    </source>
</evidence>
<accession>A0A840IE24</accession>
<protein>
    <recommendedName>
        <fullName evidence="4">Transmembrane protein</fullName>
    </recommendedName>
</protein>
<evidence type="ECO:0000256" key="1">
    <source>
        <dbReference type="SAM" id="Phobius"/>
    </source>
</evidence>
<feature type="transmembrane region" description="Helical" evidence="1">
    <location>
        <begin position="44"/>
        <end position="65"/>
    </location>
</feature>
<sequence>MRVPVAIVLIVAAACLMAWGGFVLARGMPGECGGDAPPCPPGSMSAVLGVTASVFALLPLGIALGASRFPEIAPAAVALAAAGAAAGVFSSRFVADPITDATSATWWATGVLGGIAVVAAAIAVLAFLLLDRDDSS</sequence>
<keyword evidence="1" id="KW-1133">Transmembrane helix</keyword>
<dbReference type="RefSeq" id="WP_183342816.1">
    <property type="nucleotide sequence ID" value="NZ_JACHNU010000003.1"/>
</dbReference>
<comment type="caution">
    <text evidence="2">The sequence shown here is derived from an EMBL/GenBank/DDBJ whole genome shotgun (WGS) entry which is preliminary data.</text>
</comment>
<keyword evidence="3" id="KW-1185">Reference proteome</keyword>
<reference evidence="2 3" key="1">
    <citation type="submission" date="2020-08" db="EMBL/GenBank/DDBJ databases">
        <title>Genomic Encyclopedia of Archaeal and Bacterial Type Strains, Phase II (KMG-II): from individual species to whole genera.</title>
        <authorList>
            <person name="Goeker M."/>
        </authorList>
    </citation>
    <scope>NUCLEOTIDE SEQUENCE [LARGE SCALE GENOMIC DNA]</scope>
    <source>
        <strain evidence="2 3">DSM 23288</strain>
    </source>
</reference>
<feature type="transmembrane region" description="Helical" evidence="1">
    <location>
        <begin position="72"/>
        <end position="94"/>
    </location>
</feature>
<feature type="transmembrane region" description="Helical" evidence="1">
    <location>
        <begin position="106"/>
        <end position="130"/>
    </location>
</feature>
<proteinExistence type="predicted"/>
<dbReference type="AlphaFoldDB" id="A0A840IE24"/>
<dbReference type="Proteomes" id="UP000585272">
    <property type="component" value="Unassembled WGS sequence"/>
</dbReference>
<name>A0A840IE24_9ACTN</name>
<dbReference type="EMBL" id="JACHNU010000003">
    <property type="protein sequence ID" value="MBB4663089.1"/>
    <property type="molecule type" value="Genomic_DNA"/>
</dbReference>
<gene>
    <name evidence="2" type="ORF">BDZ31_002678</name>
</gene>